<gene>
    <name evidence="1" type="ORF">GCM10022226_41960</name>
</gene>
<protein>
    <submittedName>
        <fullName evidence="1">Uncharacterized protein</fullName>
    </submittedName>
</protein>
<dbReference type="Proteomes" id="UP001500888">
    <property type="component" value="Unassembled WGS sequence"/>
</dbReference>
<evidence type="ECO:0000313" key="1">
    <source>
        <dbReference type="EMBL" id="GAA3816903.1"/>
    </source>
</evidence>
<proteinExistence type="predicted"/>
<reference evidence="2" key="1">
    <citation type="journal article" date="2019" name="Int. J. Syst. Evol. Microbiol.">
        <title>The Global Catalogue of Microorganisms (GCM) 10K type strain sequencing project: providing services to taxonomists for standard genome sequencing and annotation.</title>
        <authorList>
            <consortium name="The Broad Institute Genomics Platform"/>
            <consortium name="The Broad Institute Genome Sequencing Center for Infectious Disease"/>
            <person name="Wu L."/>
            <person name="Ma J."/>
        </authorList>
    </citation>
    <scope>NUCLEOTIDE SEQUENCE [LARGE SCALE GENOMIC DNA]</scope>
    <source>
        <strain evidence="2">JCM 16908</strain>
    </source>
</reference>
<sequence length="48" mass="5478">MAPELMQRTTTETPVMLTPEFVQKMLTARQAVQVAKFRTTCTDCVPNY</sequence>
<accession>A0ABP7IEZ6</accession>
<name>A0ABP7IEZ6_9ACTN</name>
<dbReference type="EMBL" id="BAAAZR010000009">
    <property type="protein sequence ID" value="GAA3816903.1"/>
    <property type="molecule type" value="Genomic_DNA"/>
</dbReference>
<dbReference type="RefSeq" id="WP_344942544.1">
    <property type="nucleotide sequence ID" value="NZ_BAAAZR010000009.1"/>
</dbReference>
<comment type="caution">
    <text evidence="1">The sequence shown here is derived from an EMBL/GenBank/DDBJ whole genome shotgun (WGS) entry which is preliminary data.</text>
</comment>
<evidence type="ECO:0000313" key="2">
    <source>
        <dbReference type="Proteomes" id="UP001500888"/>
    </source>
</evidence>
<organism evidence="1 2">
    <name type="scientific">Sphaerisporangium flaviroseum</name>
    <dbReference type="NCBI Taxonomy" id="509199"/>
    <lineage>
        <taxon>Bacteria</taxon>
        <taxon>Bacillati</taxon>
        <taxon>Actinomycetota</taxon>
        <taxon>Actinomycetes</taxon>
        <taxon>Streptosporangiales</taxon>
        <taxon>Streptosporangiaceae</taxon>
        <taxon>Sphaerisporangium</taxon>
    </lineage>
</organism>
<keyword evidence="2" id="KW-1185">Reference proteome</keyword>